<sequence length="472" mass="53426">MGKVNDATKVQTVKSLCFFCKCLIELVFCGEVTMALSRPGKRPQADACFADAFEQSFIGVTCFSGCTEIAGLGKGRSKNKCIRKVHGLTLSHITSLSKSRCDRHDSYRYMELASTIHIQHKFLKIRFLLTDYVGCVHHINELRDAGGTTKKKLSLIPLLSIGDILLPKPRDSGNAADNLEIQTYVTQETQPPLVHIVVLHSKEAISNRLYDTGSFQALCSWDPCKRPKVVEVLQHPFFQSSYYIPPSLRSNIATARMSPSAEPTIHDKVLTGCSLCRWIKWEGSYRALKDLHHYSAMIMIQWGEFGVGRKVNERDALKLLSRKGRSKNKCIRKVHGLTLSHITSLSRAGVTDMILIDCQFLGDEIFGFRSAKQEKTEVAQLLEDAGPPHILSIGMVHKRFEIFSEAFLTQLVSTKAKRYYFKNTQGLIFVVDNNDKDRVFETRDELHRMLNEVQVADSHIYKVNWEILNVDK</sequence>
<dbReference type="PANTHER" id="PTHR11711">
    <property type="entry name" value="ADP RIBOSYLATION FACTOR-RELATED"/>
    <property type="match status" value="1"/>
</dbReference>
<accession>A0A2U1PTH7</accession>
<dbReference type="STRING" id="35608.A0A2U1PTH7"/>
<dbReference type="InterPro" id="IPR006689">
    <property type="entry name" value="Small_GTPase_ARF/SAR"/>
</dbReference>
<dbReference type="GO" id="GO:0003924">
    <property type="term" value="F:GTPase activity"/>
    <property type="evidence" value="ECO:0007669"/>
    <property type="project" value="InterPro"/>
</dbReference>
<evidence type="ECO:0000256" key="1">
    <source>
        <dbReference type="ARBA" id="ARBA00010290"/>
    </source>
</evidence>
<reference evidence="7 8" key="1">
    <citation type="journal article" date="2018" name="Mol. Plant">
        <title>The genome of Artemisia annua provides insight into the evolution of Asteraceae family and artemisinin biosynthesis.</title>
        <authorList>
            <person name="Shen Q."/>
            <person name="Zhang L."/>
            <person name="Liao Z."/>
            <person name="Wang S."/>
            <person name="Yan T."/>
            <person name="Shi P."/>
            <person name="Liu M."/>
            <person name="Fu X."/>
            <person name="Pan Q."/>
            <person name="Wang Y."/>
            <person name="Lv Z."/>
            <person name="Lu X."/>
            <person name="Zhang F."/>
            <person name="Jiang W."/>
            <person name="Ma Y."/>
            <person name="Chen M."/>
            <person name="Hao X."/>
            <person name="Li L."/>
            <person name="Tang Y."/>
            <person name="Lv G."/>
            <person name="Zhou Y."/>
            <person name="Sun X."/>
            <person name="Brodelius P.E."/>
            <person name="Rose J.K.C."/>
            <person name="Tang K."/>
        </authorList>
    </citation>
    <scope>NUCLEOTIDE SEQUENCE [LARGE SCALE GENOMIC DNA]</scope>
    <source>
        <strain evidence="8">cv. Huhao1</strain>
        <tissue evidence="7">Leaf</tissue>
    </source>
</reference>
<dbReference type="EMBL" id="PKPP01000752">
    <property type="protein sequence ID" value="PWA89071.1"/>
    <property type="molecule type" value="Genomic_DNA"/>
</dbReference>
<proteinExistence type="inferred from homology"/>
<evidence type="ECO:0000256" key="4">
    <source>
        <dbReference type="ARBA" id="ARBA00022892"/>
    </source>
</evidence>
<dbReference type="Proteomes" id="UP000245207">
    <property type="component" value="Unassembled WGS sequence"/>
</dbReference>
<dbReference type="Gene3D" id="3.40.50.300">
    <property type="entry name" value="P-loop containing nucleotide triphosphate hydrolases"/>
    <property type="match status" value="1"/>
</dbReference>
<protein>
    <submittedName>
        <fullName evidence="7">ADP-ribosylation factor 2-B</fullName>
    </submittedName>
</protein>
<dbReference type="GO" id="GO:0015031">
    <property type="term" value="P:protein transport"/>
    <property type="evidence" value="ECO:0007669"/>
    <property type="project" value="UniProtKB-KW"/>
</dbReference>
<evidence type="ECO:0000256" key="6">
    <source>
        <dbReference type="ARBA" id="ARBA00023134"/>
    </source>
</evidence>
<comment type="similarity">
    <text evidence="1">Belongs to the small GTPase superfamily. Arf family.</text>
</comment>
<dbReference type="InterPro" id="IPR027417">
    <property type="entry name" value="P-loop_NTPase"/>
</dbReference>
<keyword evidence="6" id="KW-0342">GTP-binding</keyword>
<comment type="caution">
    <text evidence="7">The sequence shown here is derived from an EMBL/GenBank/DDBJ whole genome shotgun (WGS) entry which is preliminary data.</text>
</comment>
<name>A0A2U1PTH7_ARTAN</name>
<dbReference type="GO" id="GO:0016192">
    <property type="term" value="P:vesicle-mediated transport"/>
    <property type="evidence" value="ECO:0007669"/>
    <property type="project" value="UniProtKB-KW"/>
</dbReference>
<evidence type="ECO:0000256" key="2">
    <source>
        <dbReference type="ARBA" id="ARBA00022707"/>
    </source>
</evidence>
<keyword evidence="2" id="KW-0449">Lipoprotein</keyword>
<dbReference type="Pfam" id="PF00025">
    <property type="entry name" value="Arf"/>
    <property type="match status" value="1"/>
</dbReference>
<dbReference type="AlphaFoldDB" id="A0A2U1PTH7"/>
<keyword evidence="5" id="KW-0653">Protein transport</keyword>
<keyword evidence="3" id="KW-0547">Nucleotide-binding</keyword>
<gene>
    <name evidence="7" type="ORF">CTI12_AA114100</name>
</gene>
<keyword evidence="5" id="KW-0813">Transport</keyword>
<keyword evidence="4" id="KW-0931">ER-Golgi transport</keyword>
<dbReference type="InterPro" id="IPR024156">
    <property type="entry name" value="Small_GTPase_ARF"/>
</dbReference>
<keyword evidence="2" id="KW-0519">Myristate</keyword>
<dbReference type="GO" id="GO:0005525">
    <property type="term" value="F:GTP binding"/>
    <property type="evidence" value="ECO:0007669"/>
    <property type="project" value="UniProtKB-KW"/>
</dbReference>
<evidence type="ECO:0000313" key="7">
    <source>
        <dbReference type="EMBL" id="PWA89071.1"/>
    </source>
</evidence>
<evidence type="ECO:0000256" key="3">
    <source>
        <dbReference type="ARBA" id="ARBA00022741"/>
    </source>
</evidence>
<evidence type="ECO:0000313" key="8">
    <source>
        <dbReference type="Proteomes" id="UP000245207"/>
    </source>
</evidence>
<evidence type="ECO:0000256" key="5">
    <source>
        <dbReference type="ARBA" id="ARBA00022927"/>
    </source>
</evidence>
<organism evidence="7 8">
    <name type="scientific">Artemisia annua</name>
    <name type="common">Sweet wormwood</name>
    <dbReference type="NCBI Taxonomy" id="35608"/>
    <lineage>
        <taxon>Eukaryota</taxon>
        <taxon>Viridiplantae</taxon>
        <taxon>Streptophyta</taxon>
        <taxon>Embryophyta</taxon>
        <taxon>Tracheophyta</taxon>
        <taxon>Spermatophyta</taxon>
        <taxon>Magnoliopsida</taxon>
        <taxon>eudicotyledons</taxon>
        <taxon>Gunneridae</taxon>
        <taxon>Pentapetalae</taxon>
        <taxon>asterids</taxon>
        <taxon>campanulids</taxon>
        <taxon>Asterales</taxon>
        <taxon>Asteraceae</taxon>
        <taxon>Asteroideae</taxon>
        <taxon>Anthemideae</taxon>
        <taxon>Artemisiinae</taxon>
        <taxon>Artemisia</taxon>
    </lineage>
</organism>
<keyword evidence="8" id="KW-1185">Reference proteome</keyword>